<dbReference type="InterPro" id="IPR035965">
    <property type="entry name" value="PAS-like_dom_sf"/>
</dbReference>
<feature type="domain" description="EAL" evidence="8">
    <location>
        <begin position="721"/>
        <end position="977"/>
    </location>
</feature>
<protein>
    <recommendedName>
        <fullName evidence="12">Diguanylate phosphodiesterase</fullName>
    </recommendedName>
</protein>
<dbReference type="SMART" id="SM00091">
    <property type="entry name" value="PAS"/>
    <property type="match status" value="2"/>
</dbReference>
<dbReference type="SUPFAM" id="SSF141868">
    <property type="entry name" value="EAL domain-like"/>
    <property type="match status" value="1"/>
</dbReference>
<dbReference type="InterPro" id="IPR052155">
    <property type="entry name" value="Biofilm_reg_signaling"/>
</dbReference>
<dbReference type="PROSITE" id="PS50887">
    <property type="entry name" value="GGDEF"/>
    <property type="match status" value="1"/>
</dbReference>
<dbReference type="InterPro" id="IPR000014">
    <property type="entry name" value="PAS"/>
</dbReference>
<dbReference type="PROSITE" id="PS50112">
    <property type="entry name" value="PAS"/>
    <property type="match status" value="1"/>
</dbReference>
<evidence type="ECO:0000256" key="2">
    <source>
        <dbReference type="ARBA" id="ARBA00022692"/>
    </source>
</evidence>
<keyword evidence="4" id="KW-0472">Membrane</keyword>
<reference evidence="10 11" key="1">
    <citation type="submission" date="2017-01" db="EMBL/GenBank/DDBJ databases">
        <authorList>
            <person name="Mah S.A."/>
            <person name="Swanson W.J."/>
            <person name="Moy G.W."/>
            <person name="Vacquier V.D."/>
        </authorList>
    </citation>
    <scope>NUCLEOTIDE SEQUENCE [LARGE SCALE GENOMIC DNA]</scope>
    <source>
        <strain evidence="10 11">DCY110</strain>
    </source>
</reference>
<dbReference type="SMART" id="SM01079">
    <property type="entry name" value="CHASE"/>
    <property type="match status" value="1"/>
</dbReference>
<dbReference type="SUPFAM" id="SSF55073">
    <property type="entry name" value="Nucleotide cyclase"/>
    <property type="match status" value="1"/>
</dbReference>
<dbReference type="InterPro" id="IPR042240">
    <property type="entry name" value="CHASE_sf"/>
</dbReference>
<evidence type="ECO:0000256" key="4">
    <source>
        <dbReference type="ARBA" id="ARBA00023136"/>
    </source>
</evidence>
<evidence type="ECO:0008006" key="12">
    <source>
        <dbReference type="Google" id="ProtNLM"/>
    </source>
</evidence>
<dbReference type="CDD" id="cd01948">
    <property type="entry name" value="EAL"/>
    <property type="match status" value="1"/>
</dbReference>
<dbReference type="Gene3D" id="3.30.450.350">
    <property type="entry name" value="CHASE domain"/>
    <property type="match status" value="1"/>
</dbReference>
<feature type="domain" description="GGDEF" evidence="9">
    <location>
        <begin position="574"/>
        <end position="712"/>
    </location>
</feature>
<dbReference type="InterPro" id="IPR001633">
    <property type="entry name" value="EAL_dom"/>
</dbReference>
<evidence type="ECO:0000256" key="1">
    <source>
        <dbReference type="ARBA" id="ARBA00004370"/>
    </source>
</evidence>
<feature type="domain" description="PAS" evidence="5">
    <location>
        <begin position="415"/>
        <end position="464"/>
    </location>
</feature>
<feature type="domain" description="PAC" evidence="6">
    <location>
        <begin position="490"/>
        <end position="542"/>
    </location>
</feature>
<dbReference type="KEGG" id="rhy:RD110_13365"/>
<dbReference type="Pfam" id="PF00990">
    <property type="entry name" value="GGDEF"/>
    <property type="match status" value="1"/>
</dbReference>
<dbReference type="Pfam" id="PF13426">
    <property type="entry name" value="PAS_9"/>
    <property type="match status" value="1"/>
</dbReference>
<dbReference type="GO" id="GO:0016020">
    <property type="term" value="C:membrane"/>
    <property type="evidence" value="ECO:0007669"/>
    <property type="project" value="UniProtKB-SubCell"/>
</dbReference>
<dbReference type="Gene3D" id="3.30.450.20">
    <property type="entry name" value="PAS domain"/>
    <property type="match status" value="2"/>
</dbReference>
<dbReference type="Proteomes" id="UP000186609">
    <property type="component" value="Chromosome"/>
</dbReference>
<proteinExistence type="predicted"/>
<dbReference type="InterPro" id="IPR013656">
    <property type="entry name" value="PAS_4"/>
</dbReference>
<dbReference type="InterPro" id="IPR043128">
    <property type="entry name" value="Rev_trsase/Diguanyl_cyclase"/>
</dbReference>
<dbReference type="PROSITE" id="PS50113">
    <property type="entry name" value="PAC"/>
    <property type="match status" value="2"/>
</dbReference>
<dbReference type="Pfam" id="PF08448">
    <property type="entry name" value="PAS_4"/>
    <property type="match status" value="1"/>
</dbReference>
<dbReference type="InterPro" id="IPR035919">
    <property type="entry name" value="EAL_sf"/>
</dbReference>
<evidence type="ECO:0000259" key="5">
    <source>
        <dbReference type="PROSITE" id="PS50112"/>
    </source>
</evidence>
<evidence type="ECO:0000259" key="6">
    <source>
        <dbReference type="PROSITE" id="PS50113"/>
    </source>
</evidence>
<feature type="domain" description="CHASE" evidence="7">
    <location>
        <begin position="95"/>
        <end position="186"/>
    </location>
</feature>
<dbReference type="SUPFAM" id="SSF55785">
    <property type="entry name" value="PYP-like sensor domain (PAS domain)"/>
    <property type="match status" value="2"/>
</dbReference>
<dbReference type="NCBIfam" id="TIGR00229">
    <property type="entry name" value="sensory_box"/>
    <property type="match status" value="1"/>
</dbReference>
<dbReference type="STRING" id="1842727.RD110_13365"/>
<sequence length="990" mass="107796">MPWLVLLLSAALSGLLIAHLEESRLQRERNRVTALVGDHAVAIQTLVERALSSTQALAEMVRQRRGAIDDFDRVATEMMPLYPGASILGLAPGGVVRYVVPKAGNERSIGFDLFKDPVQKKDAFAALESGELTLAGPLNLVQGGLGAVGRQPIYLPDGEGRLAFWGFAYVVIRFPQALEGARLAQLVEQGVDYELWRVHPDTQSKQLIAASPTHTLIDPVGRTVHPPGGLWVLSGAPTHGWSDPAGLATQSAMALAVCLLLAYLTKLLATLRAQGRGLEALVTERTSEIFATQNRLQATLDAIPDLIFELGLDGTCHDFRAPAGEFGTAQRGRLVGRRADQVLPAAAAQTVLAALAQALRHGRSEGHQIEVTRPGDARASWFEFSVAHKRDAQESAGGEPRFIVLARDITKPKQAESDLRVAATAFDAQQGMAITGTDKLIVRVNPSFTAITGYSAQDAIGRSLNFLNSGRHESAFYEKMWATVTATGAWRGEVWNRRKNGEIYPDMRTVTAVRAEDGAITHYVNTFADFSERKATEDEIRNLAFYDALTQLPNRRLLLDRLRQSLLASARNHHCGALQFIDLDNFKTLNDTLGHDMGDLLLQQVAERLSLSVREADTVARLGGDEFVVMIEGLDPLREAAAAQARLLGDKILAALNLPYALAGREYHITPSIGVAIYSGSHETTDEVLKHADLAMYQAKAAGRNALRFFNPGMQAAVNARVSLESDIRRGLVEQQFTLHYQPQIDGSGRTVGAEALLRWQHPERGAISPAEFIPVAEETGLILPLGEWVLKTACAQLKAWSAYAATRALTLSVNVSARQFRQQDFAEHVLALVRSMEADTGACRLKIELTESLLLNDVEDTIAKMNLLKAHGVGFSLDDFGTGYSSLSYLKRLPLDQLKIDQSFVRDLLTDANDAAIARTVIALGHSLGLAVIAEGVETEAQRAFLSTQGCDGYQGYLFSRPLPAAAFDAWQRGRTGPDHAQPAVFFEI</sequence>
<evidence type="ECO:0000259" key="7">
    <source>
        <dbReference type="PROSITE" id="PS50839"/>
    </source>
</evidence>
<comment type="subcellular location">
    <subcellularLocation>
        <location evidence="1">Membrane</location>
    </subcellularLocation>
</comment>
<dbReference type="Gene3D" id="3.20.20.450">
    <property type="entry name" value="EAL domain"/>
    <property type="match status" value="1"/>
</dbReference>
<dbReference type="Gene3D" id="3.30.70.270">
    <property type="match status" value="1"/>
</dbReference>
<dbReference type="SMART" id="SM00052">
    <property type="entry name" value="EAL"/>
    <property type="match status" value="1"/>
</dbReference>
<dbReference type="InterPro" id="IPR000700">
    <property type="entry name" value="PAS-assoc_C"/>
</dbReference>
<evidence type="ECO:0000313" key="10">
    <source>
        <dbReference type="EMBL" id="APW40682.1"/>
    </source>
</evidence>
<dbReference type="GO" id="GO:0003824">
    <property type="term" value="F:catalytic activity"/>
    <property type="evidence" value="ECO:0007669"/>
    <property type="project" value="UniProtKB-ARBA"/>
</dbReference>
<dbReference type="Pfam" id="PF03924">
    <property type="entry name" value="CHASE"/>
    <property type="match status" value="1"/>
</dbReference>
<dbReference type="CDD" id="cd00130">
    <property type="entry name" value="PAS"/>
    <property type="match status" value="1"/>
</dbReference>
<evidence type="ECO:0000259" key="8">
    <source>
        <dbReference type="PROSITE" id="PS50883"/>
    </source>
</evidence>
<evidence type="ECO:0000259" key="9">
    <source>
        <dbReference type="PROSITE" id="PS50887"/>
    </source>
</evidence>
<dbReference type="SMART" id="SM00267">
    <property type="entry name" value="GGDEF"/>
    <property type="match status" value="1"/>
</dbReference>
<name>A0A1P8K3V8_9BURK</name>
<evidence type="ECO:0000256" key="3">
    <source>
        <dbReference type="ARBA" id="ARBA00022989"/>
    </source>
</evidence>
<dbReference type="CDD" id="cd01949">
    <property type="entry name" value="GGDEF"/>
    <property type="match status" value="1"/>
</dbReference>
<dbReference type="GO" id="GO:0007165">
    <property type="term" value="P:signal transduction"/>
    <property type="evidence" value="ECO:0007669"/>
    <property type="project" value="UniProtKB-ARBA"/>
</dbReference>
<gene>
    <name evidence="10" type="ORF">RD110_13365</name>
</gene>
<dbReference type="PANTHER" id="PTHR44757">
    <property type="entry name" value="DIGUANYLATE CYCLASE DGCP"/>
    <property type="match status" value="1"/>
</dbReference>
<dbReference type="FunFam" id="3.20.20.450:FF:000001">
    <property type="entry name" value="Cyclic di-GMP phosphodiesterase yahA"/>
    <property type="match status" value="1"/>
</dbReference>
<dbReference type="PANTHER" id="PTHR44757:SF2">
    <property type="entry name" value="BIOFILM ARCHITECTURE MAINTENANCE PROTEIN MBAA"/>
    <property type="match status" value="1"/>
</dbReference>
<keyword evidence="3" id="KW-1133">Transmembrane helix</keyword>
<dbReference type="InterPro" id="IPR029787">
    <property type="entry name" value="Nucleotide_cyclase"/>
</dbReference>
<keyword evidence="11" id="KW-1185">Reference proteome</keyword>
<dbReference type="Pfam" id="PF00563">
    <property type="entry name" value="EAL"/>
    <property type="match status" value="1"/>
</dbReference>
<keyword evidence="2" id="KW-0812">Transmembrane</keyword>
<feature type="domain" description="PAC" evidence="6">
    <location>
        <begin position="365"/>
        <end position="421"/>
    </location>
</feature>
<dbReference type="InterPro" id="IPR006189">
    <property type="entry name" value="CHASE_dom"/>
</dbReference>
<dbReference type="InterPro" id="IPR000160">
    <property type="entry name" value="GGDEF_dom"/>
</dbReference>
<organism evidence="10 11">
    <name type="scientific">Rhodoferax koreensis</name>
    <dbReference type="NCBI Taxonomy" id="1842727"/>
    <lineage>
        <taxon>Bacteria</taxon>
        <taxon>Pseudomonadati</taxon>
        <taxon>Pseudomonadota</taxon>
        <taxon>Betaproteobacteria</taxon>
        <taxon>Burkholderiales</taxon>
        <taxon>Comamonadaceae</taxon>
        <taxon>Rhodoferax</taxon>
    </lineage>
</organism>
<evidence type="ECO:0000313" key="11">
    <source>
        <dbReference type="Proteomes" id="UP000186609"/>
    </source>
</evidence>
<dbReference type="EMBL" id="CP019236">
    <property type="protein sequence ID" value="APW40682.1"/>
    <property type="molecule type" value="Genomic_DNA"/>
</dbReference>
<dbReference type="PROSITE" id="PS50839">
    <property type="entry name" value="CHASE"/>
    <property type="match status" value="1"/>
</dbReference>
<dbReference type="AlphaFoldDB" id="A0A1P8K3V8"/>
<accession>A0A1P8K3V8</accession>
<dbReference type="PROSITE" id="PS50883">
    <property type="entry name" value="EAL"/>
    <property type="match status" value="1"/>
</dbReference>
<dbReference type="NCBIfam" id="TIGR00254">
    <property type="entry name" value="GGDEF"/>
    <property type="match status" value="1"/>
</dbReference>